<keyword evidence="3" id="KW-0677">Repeat</keyword>
<dbReference type="InterPro" id="IPR019775">
    <property type="entry name" value="WD40_repeat_CS"/>
</dbReference>
<evidence type="ECO:0000313" key="7">
    <source>
        <dbReference type="Proteomes" id="UP000274131"/>
    </source>
</evidence>
<feature type="repeat" description="WD" evidence="5">
    <location>
        <begin position="365"/>
        <end position="398"/>
    </location>
</feature>
<dbReference type="Gene3D" id="2.130.10.10">
    <property type="entry name" value="YVTN repeat-like/Quinoprotein amine dehydrogenase"/>
    <property type="match status" value="1"/>
</dbReference>
<dbReference type="WBParaSite" id="EVEC_0001292001-mRNA-1">
    <property type="protein sequence ID" value="EVEC_0001292001-mRNA-1"/>
    <property type="gene ID" value="EVEC_0001292001"/>
</dbReference>
<protein>
    <submittedName>
        <fullName evidence="8">WD_REPEATS_REGION domain-containing protein</fullName>
    </submittedName>
</protein>
<dbReference type="OrthoDB" id="189968at2759"/>
<dbReference type="SUPFAM" id="SSF50978">
    <property type="entry name" value="WD40 repeat-like"/>
    <property type="match status" value="1"/>
</dbReference>
<dbReference type="GO" id="GO:0032040">
    <property type="term" value="C:small-subunit processome"/>
    <property type="evidence" value="ECO:0007669"/>
    <property type="project" value="TreeGrafter"/>
</dbReference>
<dbReference type="STRING" id="51028.A0A0N4VPJ1"/>
<dbReference type="PROSITE" id="PS50082">
    <property type="entry name" value="WD_REPEATS_2"/>
    <property type="match status" value="4"/>
</dbReference>
<keyword evidence="7" id="KW-1185">Reference proteome</keyword>
<evidence type="ECO:0000256" key="4">
    <source>
        <dbReference type="ARBA" id="ARBA00023242"/>
    </source>
</evidence>
<evidence type="ECO:0000256" key="3">
    <source>
        <dbReference type="ARBA" id="ARBA00022737"/>
    </source>
</evidence>
<organism evidence="8">
    <name type="scientific">Enterobius vermicularis</name>
    <name type="common">Human pinworm</name>
    <dbReference type="NCBI Taxonomy" id="51028"/>
    <lineage>
        <taxon>Eukaryota</taxon>
        <taxon>Metazoa</taxon>
        <taxon>Ecdysozoa</taxon>
        <taxon>Nematoda</taxon>
        <taxon>Chromadorea</taxon>
        <taxon>Rhabditida</taxon>
        <taxon>Spirurina</taxon>
        <taxon>Oxyuridomorpha</taxon>
        <taxon>Oxyuroidea</taxon>
        <taxon>Oxyuridae</taxon>
        <taxon>Enterobius</taxon>
    </lineage>
</organism>
<evidence type="ECO:0000256" key="1">
    <source>
        <dbReference type="ARBA" id="ARBA00004123"/>
    </source>
</evidence>
<dbReference type="InterPro" id="IPR015943">
    <property type="entry name" value="WD40/YVTN_repeat-like_dom_sf"/>
</dbReference>
<gene>
    <name evidence="6" type="ORF">EVEC_LOCUS12087</name>
</gene>
<reference evidence="8" key="1">
    <citation type="submission" date="2017-02" db="UniProtKB">
        <authorList>
            <consortium name="WormBaseParasite"/>
        </authorList>
    </citation>
    <scope>IDENTIFICATION</scope>
</reference>
<feature type="repeat" description="WD" evidence="5">
    <location>
        <begin position="189"/>
        <end position="230"/>
    </location>
</feature>
<evidence type="ECO:0000256" key="2">
    <source>
        <dbReference type="ARBA" id="ARBA00022574"/>
    </source>
</evidence>
<evidence type="ECO:0000313" key="6">
    <source>
        <dbReference type="EMBL" id="VDD97336.1"/>
    </source>
</evidence>
<dbReference type="PANTHER" id="PTHR19865">
    <property type="entry name" value="U3 SMALL NUCLEOLAR RNA INTERACTING PROTEIN 2"/>
    <property type="match status" value="1"/>
</dbReference>
<keyword evidence="4" id="KW-0539">Nucleus</keyword>
<reference evidence="6 7" key="2">
    <citation type="submission" date="2018-10" db="EMBL/GenBank/DDBJ databases">
        <authorList>
            <consortium name="Pathogen Informatics"/>
        </authorList>
    </citation>
    <scope>NUCLEOTIDE SEQUENCE [LARGE SCALE GENOMIC DNA]</scope>
</reference>
<dbReference type="SMART" id="SM00320">
    <property type="entry name" value="WD40"/>
    <property type="match status" value="6"/>
</dbReference>
<dbReference type="CDD" id="cd00200">
    <property type="entry name" value="WD40"/>
    <property type="match status" value="1"/>
</dbReference>
<feature type="repeat" description="WD" evidence="5">
    <location>
        <begin position="140"/>
        <end position="181"/>
    </location>
</feature>
<sequence length="463" mass="52417">MPFFIRSGQKTQKPIDRKSFPYNFFKVRKRKNLDVDEIVSADENTSEDESDFVKEPSGEEFEDVQETAFRKAKQLLKRLQASFTVVRIFFRESAEENNDGGETSEKTVAVRLKEEARSRIATIQRKVADTVALETVCVQCRPHRLSVVAVVMSHDQRYLVSCSKDATVVKYDIEEGKKVRTLRYCKDNENTHKGCIYALAISDDDRLLVTGGADTVIRIWDFDSFSHMKNLFGHKDTVTGLCFRISSHQLFSCSKDRTVKAWDLDQMGHIDTMFGYTEAVTDISVLMRCRVLTCGGQERTLRLWKVMEESQLVFNGYLGCISVDCCALINEDHFVSGSADGSICIWSVFKKKPVCVQRLAHGESLDGQPNWLISIAASKYTDLVASGSCDGFVRFWKVALDYKNISQLFFFGLKGFINSLQFSEDGSEVVCGVGQEHKAGRWWTQREAKNAVVLISLSSKDDQ</sequence>
<dbReference type="FunFam" id="2.130.10.10:FF:000509">
    <property type="entry name" value="U3 small nucleolar RNA-interacting protein"/>
    <property type="match status" value="1"/>
</dbReference>
<feature type="repeat" description="WD" evidence="5">
    <location>
        <begin position="231"/>
        <end position="272"/>
    </location>
</feature>
<dbReference type="PANTHER" id="PTHR19865:SF0">
    <property type="entry name" value="U3 SMALL NUCLEOLAR RNA-INTERACTING PROTEIN 2"/>
    <property type="match status" value="1"/>
</dbReference>
<accession>A0A0N4VPJ1</accession>
<dbReference type="EMBL" id="UXUI01013423">
    <property type="protein sequence ID" value="VDD97336.1"/>
    <property type="molecule type" value="Genomic_DNA"/>
</dbReference>
<name>A0A0N4VPJ1_ENTVE</name>
<dbReference type="InterPro" id="IPR001680">
    <property type="entry name" value="WD40_rpt"/>
</dbReference>
<comment type="subcellular location">
    <subcellularLocation>
        <location evidence="1">Nucleus</location>
    </subcellularLocation>
</comment>
<dbReference type="Pfam" id="PF00400">
    <property type="entry name" value="WD40"/>
    <property type="match status" value="5"/>
</dbReference>
<evidence type="ECO:0000256" key="5">
    <source>
        <dbReference type="PROSITE-ProRule" id="PRU00221"/>
    </source>
</evidence>
<keyword evidence="2 5" id="KW-0853">WD repeat</keyword>
<dbReference type="PROSITE" id="PS50294">
    <property type="entry name" value="WD_REPEATS_REGION"/>
    <property type="match status" value="2"/>
</dbReference>
<dbReference type="InterPro" id="IPR020472">
    <property type="entry name" value="WD40_PAC1"/>
</dbReference>
<dbReference type="InterPro" id="IPR036322">
    <property type="entry name" value="WD40_repeat_dom_sf"/>
</dbReference>
<dbReference type="PRINTS" id="PR00320">
    <property type="entry name" value="GPROTEINBRPT"/>
</dbReference>
<dbReference type="Proteomes" id="UP000274131">
    <property type="component" value="Unassembled WGS sequence"/>
</dbReference>
<evidence type="ECO:0000313" key="8">
    <source>
        <dbReference type="WBParaSite" id="EVEC_0001292001-mRNA-1"/>
    </source>
</evidence>
<dbReference type="GO" id="GO:0034511">
    <property type="term" value="F:U3 snoRNA binding"/>
    <property type="evidence" value="ECO:0007669"/>
    <property type="project" value="InterPro"/>
</dbReference>
<dbReference type="PROSITE" id="PS00678">
    <property type="entry name" value="WD_REPEATS_1"/>
    <property type="match status" value="2"/>
</dbReference>
<dbReference type="AlphaFoldDB" id="A0A0N4VPJ1"/>
<dbReference type="InterPro" id="IPR039241">
    <property type="entry name" value="Rrp9-like"/>
</dbReference>
<proteinExistence type="predicted"/>